<dbReference type="RefSeq" id="WP_148920920.1">
    <property type="nucleotide sequence ID" value="NZ_VTAV01000020.1"/>
</dbReference>
<comment type="caution">
    <text evidence="2">The sequence shown here is derived from an EMBL/GenBank/DDBJ whole genome shotgun (WGS) entry which is preliminary data.</text>
</comment>
<proteinExistence type="predicted"/>
<evidence type="ECO:0000313" key="2">
    <source>
        <dbReference type="EMBL" id="TYR32190.1"/>
    </source>
</evidence>
<dbReference type="AlphaFoldDB" id="A0A5D4H044"/>
<feature type="transmembrane region" description="Helical" evidence="1">
    <location>
        <begin position="198"/>
        <end position="216"/>
    </location>
</feature>
<gene>
    <name evidence="2" type="ORF">FXV77_19490</name>
</gene>
<protein>
    <submittedName>
        <fullName evidence="2">DUF2007 domain-containing protein</fullName>
    </submittedName>
</protein>
<keyword evidence="1" id="KW-1133">Transmembrane helix</keyword>
<feature type="transmembrane region" description="Helical" evidence="1">
    <location>
        <begin position="155"/>
        <end position="178"/>
    </location>
</feature>
<organism evidence="2 3">
    <name type="scientific">Sphingobacterium phlebotomi</name>
    <dbReference type="NCBI Taxonomy" id="2605433"/>
    <lineage>
        <taxon>Bacteria</taxon>
        <taxon>Pseudomonadati</taxon>
        <taxon>Bacteroidota</taxon>
        <taxon>Sphingobacteriia</taxon>
        <taxon>Sphingobacteriales</taxon>
        <taxon>Sphingobacteriaceae</taxon>
        <taxon>Sphingobacterium</taxon>
    </lineage>
</organism>
<sequence length="232" mass="26375">MKSSSDNDPFVFRTFSSIEDAKNYQNILAESDIQSNIKDIPPGVDMSFLGSTAGHEYELQIHRADEDRANTLIAKYEEAELIASEGDHYLYQFTNKELIEILQKPDEWSKFDYRLANEILLERGEEVDSDMLTAMKNERLLDLAKPEKSKRYMIVMGYIFSILGGALGIAIGYALSNAKKTLPNGEKVWSYTVQDRKHGRIIFGIGVTVLSILFLLKITDTNPNKLLNHLIY</sequence>
<keyword evidence="3" id="KW-1185">Reference proteome</keyword>
<dbReference type="EMBL" id="VTAV01000020">
    <property type="protein sequence ID" value="TYR32190.1"/>
    <property type="molecule type" value="Genomic_DNA"/>
</dbReference>
<keyword evidence="1" id="KW-0472">Membrane</keyword>
<accession>A0A5D4H044</accession>
<evidence type="ECO:0000256" key="1">
    <source>
        <dbReference type="SAM" id="Phobius"/>
    </source>
</evidence>
<dbReference type="Proteomes" id="UP000322362">
    <property type="component" value="Unassembled WGS sequence"/>
</dbReference>
<evidence type="ECO:0000313" key="3">
    <source>
        <dbReference type="Proteomes" id="UP000322362"/>
    </source>
</evidence>
<keyword evidence="1" id="KW-0812">Transmembrane</keyword>
<name>A0A5D4H044_9SPHI</name>
<reference evidence="2 3" key="1">
    <citation type="submission" date="2019-08" db="EMBL/GenBank/DDBJ databases">
        <title>Phlebobacter frassis gen. nov. sp. nov., a new member of family Sphingobacteriaceae isolated from sand fly rearing media.</title>
        <authorList>
            <person name="Kakumanu M.L."/>
            <person name="Marayati B.F."/>
            <person name="Wada-Katsumata A."/>
            <person name="Wasserberg G."/>
            <person name="Schal C."/>
            <person name="Apperson C.S."/>
            <person name="Ponnusamy L."/>
        </authorList>
    </citation>
    <scope>NUCLEOTIDE SEQUENCE [LARGE SCALE GENOMIC DNA]</scope>
    <source>
        <strain evidence="2 3">SSI9</strain>
    </source>
</reference>